<proteinExistence type="predicted"/>
<evidence type="ECO:0000313" key="1">
    <source>
        <dbReference type="EMBL" id="KAH3803637.1"/>
    </source>
</evidence>
<dbReference type="Proteomes" id="UP000828390">
    <property type="component" value="Unassembled WGS sequence"/>
</dbReference>
<comment type="caution">
    <text evidence="1">The sequence shown here is derived from an EMBL/GenBank/DDBJ whole genome shotgun (WGS) entry which is preliminary data.</text>
</comment>
<reference evidence="1" key="1">
    <citation type="journal article" date="2019" name="bioRxiv">
        <title>The Genome of the Zebra Mussel, Dreissena polymorpha: A Resource for Invasive Species Research.</title>
        <authorList>
            <person name="McCartney M.A."/>
            <person name="Auch B."/>
            <person name="Kono T."/>
            <person name="Mallez S."/>
            <person name="Zhang Y."/>
            <person name="Obille A."/>
            <person name="Becker A."/>
            <person name="Abrahante J.E."/>
            <person name="Garbe J."/>
            <person name="Badalamenti J.P."/>
            <person name="Herman A."/>
            <person name="Mangelson H."/>
            <person name="Liachko I."/>
            <person name="Sullivan S."/>
            <person name="Sone E.D."/>
            <person name="Koren S."/>
            <person name="Silverstein K.A.T."/>
            <person name="Beckman K.B."/>
            <person name="Gohl D.M."/>
        </authorList>
    </citation>
    <scope>NUCLEOTIDE SEQUENCE</scope>
    <source>
        <strain evidence="1">Duluth1</strain>
        <tissue evidence="1">Whole animal</tissue>
    </source>
</reference>
<accession>A0A9D4FSB0</accession>
<sequence>MISVDGVESDFVHFLTFPMKTYKLDESKCTYVQSKNILVLTDRFAHTVYLYDTVNGTSKAVTDRNILKPRGACVGPGDTVLVCSMIKNSIVHLNANGSLLGYYPVDMKYPYTICVSKDVTRLAVFGCADRAKKLLLYEISPALC</sequence>
<organism evidence="1 2">
    <name type="scientific">Dreissena polymorpha</name>
    <name type="common">Zebra mussel</name>
    <name type="synonym">Mytilus polymorpha</name>
    <dbReference type="NCBI Taxonomy" id="45954"/>
    <lineage>
        <taxon>Eukaryota</taxon>
        <taxon>Metazoa</taxon>
        <taxon>Spiralia</taxon>
        <taxon>Lophotrochozoa</taxon>
        <taxon>Mollusca</taxon>
        <taxon>Bivalvia</taxon>
        <taxon>Autobranchia</taxon>
        <taxon>Heteroconchia</taxon>
        <taxon>Euheterodonta</taxon>
        <taxon>Imparidentia</taxon>
        <taxon>Neoheterodontei</taxon>
        <taxon>Myida</taxon>
        <taxon>Dreissenoidea</taxon>
        <taxon>Dreissenidae</taxon>
        <taxon>Dreissena</taxon>
    </lineage>
</organism>
<dbReference type="AlphaFoldDB" id="A0A9D4FSB0"/>
<name>A0A9D4FSB0_DREPO</name>
<evidence type="ECO:0000313" key="2">
    <source>
        <dbReference type="Proteomes" id="UP000828390"/>
    </source>
</evidence>
<dbReference type="SUPFAM" id="SSF63829">
    <property type="entry name" value="Calcium-dependent phosphotriesterase"/>
    <property type="match status" value="1"/>
</dbReference>
<dbReference type="Gene3D" id="2.120.10.30">
    <property type="entry name" value="TolB, C-terminal domain"/>
    <property type="match status" value="1"/>
</dbReference>
<protein>
    <submittedName>
        <fullName evidence="1">Uncharacterized protein</fullName>
    </submittedName>
</protein>
<gene>
    <name evidence="1" type="ORF">DPMN_131903</name>
</gene>
<dbReference type="EMBL" id="JAIWYP010000006">
    <property type="protein sequence ID" value="KAH3803637.1"/>
    <property type="molecule type" value="Genomic_DNA"/>
</dbReference>
<keyword evidence="2" id="KW-1185">Reference proteome</keyword>
<reference evidence="1" key="2">
    <citation type="submission" date="2020-11" db="EMBL/GenBank/DDBJ databases">
        <authorList>
            <person name="McCartney M.A."/>
            <person name="Auch B."/>
            <person name="Kono T."/>
            <person name="Mallez S."/>
            <person name="Becker A."/>
            <person name="Gohl D.M."/>
            <person name="Silverstein K.A.T."/>
            <person name="Koren S."/>
            <person name="Bechman K.B."/>
            <person name="Herman A."/>
            <person name="Abrahante J.E."/>
            <person name="Garbe J."/>
        </authorList>
    </citation>
    <scope>NUCLEOTIDE SEQUENCE</scope>
    <source>
        <strain evidence="1">Duluth1</strain>
        <tissue evidence="1">Whole animal</tissue>
    </source>
</reference>
<dbReference type="InterPro" id="IPR011042">
    <property type="entry name" value="6-blade_b-propeller_TolB-like"/>
</dbReference>